<reference evidence="3" key="1">
    <citation type="submission" date="2023-07" db="EMBL/GenBank/DDBJ databases">
        <title>30 novel species of actinomycetes from the DSMZ collection.</title>
        <authorList>
            <person name="Nouioui I."/>
        </authorList>
    </citation>
    <scope>NUCLEOTIDE SEQUENCE [LARGE SCALE GENOMIC DNA]</scope>
    <source>
        <strain evidence="3">DSM 44917</strain>
    </source>
</reference>
<sequence>MSQQSDLADLQAALRTASDIAFDHEPPAGAQADVLVDALRRALAAAQTLGDGPGTTGCREHPRGAIDPLHNDPDDPLPPGWGKCLLCNDRRRRASRGRRPFAGVSPGGTPTGPSR</sequence>
<dbReference type="EMBL" id="JAVREN010000008">
    <property type="protein sequence ID" value="MDT0306920.1"/>
    <property type="molecule type" value="Genomic_DNA"/>
</dbReference>
<dbReference type="RefSeq" id="WP_311629861.1">
    <property type="nucleotide sequence ID" value="NZ_JAVREN010000008.1"/>
</dbReference>
<feature type="region of interest" description="Disordered" evidence="1">
    <location>
        <begin position="47"/>
        <end position="82"/>
    </location>
</feature>
<proteinExistence type="predicted"/>
<organism evidence="2 3">
    <name type="scientific">Streptomyces boetiae</name>
    <dbReference type="NCBI Taxonomy" id="3075541"/>
    <lineage>
        <taxon>Bacteria</taxon>
        <taxon>Bacillati</taxon>
        <taxon>Actinomycetota</taxon>
        <taxon>Actinomycetes</taxon>
        <taxon>Kitasatosporales</taxon>
        <taxon>Streptomycetaceae</taxon>
        <taxon>Streptomyces</taxon>
    </lineage>
</organism>
<feature type="compositionally biased region" description="Gly residues" evidence="1">
    <location>
        <begin position="105"/>
        <end position="115"/>
    </location>
</feature>
<feature type="region of interest" description="Disordered" evidence="1">
    <location>
        <begin position="95"/>
        <end position="115"/>
    </location>
</feature>
<evidence type="ECO:0000313" key="2">
    <source>
        <dbReference type="EMBL" id="MDT0306920.1"/>
    </source>
</evidence>
<evidence type="ECO:0000313" key="3">
    <source>
        <dbReference type="Proteomes" id="UP001183388"/>
    </source>
</evidence>
<name>A0ABU2L5S7_9ACTN</name>
<evidence type="ECO:0000256" key="1">
    <source>
        <dbReference type="SAM" id="MobiDB-lite"/>
    </source>
</evidence>
<gene>
    <name evidence="2" type="ORF">RM780_08075</name>
</gene>
<protein>
    <submittedName>
        <fullName evidence="2">Uncharacterized protein</fullName>
    </submittedName>
</protein>
<comment type="caution">
    <text evidence="2">The sequence shown here is derived from an EMBL/GenBank/DDBJ whole genome shotgun (WGS) entry which is preliminary data.</text>
</comment>
<accession>A0ABU2L5S7</accession>
<dbReference type="Proteomes" id="UP001183388">
    <property type="component" value="Unassembled WGS sequence"/>
</dbReference>
<feature type="compositionally biased region" description="Basic and acidic residues" evidence="1">
    <location>
        <begin position="58"/>
        <end position="73"/>
    </location>
</feature>
<keyword evidence="3" id="KW-1185">Reference proteome</keyword>